<dbReference type="InterPro" id="IPR036890">
    <property type="entry name" value="HATPase_C_sf"/>
</dbReference>
<feature type="compositionally biased region" description="Low complexity" evidence="6">
    <location>
        <begin position="406"/>
        <end position="419"/>
    </location>
</feature>
<dbReference type="Gene3D" id="3.30.230.10">
    <property type="match status" value="1"/>
</dbReference>
<dbReference type="InParanoid" id="A0A167QYE2"/>
<dbReference type="Gene3D" id="3.30.565.10">
    <property type="entry name" value="Histidine kinase-like ATPase, C-terminal domain"/>
    <property type="match status" value="1"/>
</dbReference>
<accession>A0A167QYE2</accession>
<dbReference type="Pfam" id="PF13589">
    <property type="entry name" value="HATPase_c_3"/>
    <property type="match status" value="1"/>
</dbReference>
<evidence type="ECO:0000256" key="1">
    <source>
        <dbReference type="ARBA" id="ARBA00004123"/>
    </source>
</evidence>
<dbReference type="AlphaFoldDB" id="A0A167QYE2"/>
<sequence>MSHSTIKLLEPIVVNRIAAGEASLPRISCAAVIIRPSHVVKELIENAMDANSSQIDCVVKEGGIKLIQIKDNGDGIHQNDLIIACKSHTTSKLHELEDLKNMTTYGFRGEALASISHVSHVTLQSKTSDSICAYRAAYNNGQITSKAPHPCAGNKGTVVGVEDLFYNVPLKRKTLRTPREEYEQIVSVMREYAVHHHSISFTCKKLDSNTFDIKTTGKDLKGAILQLYGSFVFTSLLFIPKTTTEACCFETFVTNPSYGDAKSTKLLLFVNHRAVENRAMKKSIEKMYSQYIPQNMHPFVYISIDVSFLSQDKVIDTISTMIEEELAKWKDDTAKTTVNPQTVPIVGVVADRITIPPVKVPSCQGTLDRFLVKTPSEVTNSPKDPLATKRPLVSKRSMDIQTYCIPQRSQSQNQPSRNPGAVPFPERQPKAKRQSVQANTSPLVSSLESIQELQKDVIHVEDIDLTDLISHHNFVNIVDDSLAIVEHNKLLYTINYNVLGEEMFYQKVLNGCESFGRILLDPPVSICECLNITSGKEEEPSLVPTGNGQIESLLSKHAEMLKTCFSITVVQGHLISLPVLIRDYAPDMNKLPDFLLHFTQIAWEVEKECIDDIARELALLYTPPTWLDPFVGDPEWESKVQYILLPAMKTNFRVPKYLNQRYIQSLVSITDIQQAFS</sequence>
<dbReference type="OrthoDB" id="10263226at2759"/>
<evidence type="ECO:0000259" key="7">
    <source>
        <dbReference type="SMART" id="SM01340"/>
    </source>
</evidence>
<organism evidence="8 9">
    <name type="scientific">Phycomyces blakesleeanus (strain ATCC 8743b / DSM 1359 / FGSC 10004 / NBRC 33097 / NRRL 1555)</name>
    <dbReference type="NCBI Taxonomy" id="763407"/>
    <lineage>
        <taxon>Eukaryota</taxon>
        <taxon>Fungi</taxon>
        <taxon>Fungi incertae sedis</taxon>
        <taxon>Mucoromycota</taxon>
        <taxon>Mucoromycotina</taxon>
        <taxon>Mucoromycetes</taxon>
        <taxon>Mucorales</taxon>
        <taxon>Phycomycetaceae</taxon>
        <taxon>Phycomyces</taxon>
    </lineage>
</organism>
<gene>
    <name evidence="8" type="ORF">PHYBLDRAFT_178613</name>
</gene>
<comment type="subcellular location">
    <subcellularLocation>
        <location evidence="1">Nucleus</location>
    </subcellularLocation>
</comment>
<dbReference type="InterPro" id="IPR020568">
    <property type="entry name" value="Ribosomal_Su5_D2-typ_SF"/>
</dbReference>
<dbReference type="PANTHER" id="PTHR10073">
    <property type="entry name" value="DNA MISMATCH REPAIR PROTEIN MLH, PMS, MUTL"/>
    <property type="match status" value="1"/>
</dbReference>
<evidence type="ECO:0000313" key="9">
    <source>
        <dbReference type="Proteomes" id="UP000077315"/>
    </source>
</evidence>
<dbReference type="InterPro" id="IPR013507">
    <property type="entry name" value="DNA_mismatch_S5_2-like"/>
</dbReference>
<reference evidence="9" key="1">
    <citation type="submission" date="2015-06" db="EMBL/GenBank/DDBJ databases">
        <title>Expansion of signal transduction pathways in fungi by whole-genome duplication.</title>
        <authorList>
            <consortium name="DOE Joint Genome Institute"/>
            <person name="Corrochano L.M."/>
            <person name="Kuo A."/>
            <person name="Marcet-Houben M."/>
            <person name="Polaino S."/>
            <person name="Salamov A."/>
            <person name="Villalobos J.M."/>
            <person name="Alvarez M.I."/>
            <person name="Avalos J."/>
            <person name="Benito E.P."/>
            <person name="Benoit I."/>
            <person name="Burger G."/>
            <person name="Camino L.P."/>
            <person name="Canovas D."/>
            <person name="Cerda-Olmedo E."/>
            <person name="Cheng J.-F."/>
            <person name="Dominguez A."/>
            <person name="Elias M."/>
            <person name="Eslava A.P."/>
            <person name="Glaser F."/>
            <person name="Grimwood J."/>
            <person name="Gutierrez G."/>
            <person name="Heitman J."/>
            <person name="Henrissat B."/>
            <person name="Iturriaga E.A."/>
            <person name="Lang B.F."/>
            <person name="Lavin J.L."/>
            <person name="Lee S."/>
            <person name="Li W."/>
            <person name="Lindquist E."/>
            <person name="Lopez-Garcia S."/>
            <person name="Luque E.M."/>
            <person name="Marcos A.T."/>
            <person name="Martin J."/>
            <person name="McCluskey K."/>
            <person name="Medina H.R."/>
            <person name="Miralles-Duran A."/>
            <person name="Miyazaki A."/>
            <person name="Munoz-Torres E."/>
            <person name="Oguiza J.A."/>
            <person name="Ohm R."/>
            <person name="Olmedo M."/>
            <person name="Orejas M."/>
            <person name="Ortiz-Castellanos L."/>
            <person name="Pisabarro A.G."/>
            <person name="Rodriguez-Romero J."/>
            <person name="Ruiz-Herrera J."/>
            <person name="Ruiz-Vazquez R."/>
            <person name="Sanz C."/>
            <person name="Schackwitz W."/>
            <person name="Schmutz J."/>
            <person name="Shahriari M."/>
            <person name="Shelest E."/>
            <person name="Silva-Franco F."/>
            <person name="Soanes D."/>
            <person name="Syed K."/>
            <person name="Tagua V.G."/>
            <person name="Talbot N.J."/>
            <person name="Thon M."/>
            <person name="De vries R.P."/>
            <person name="Wiebenga A."/>
            <person name="Yadav J.S."/>
            <person name="Braun E.L."/>
            <person name="Baker S."/>
            <person name="Garre V."/>
            <person name="Horwitz B."/>
            <person name="Torres-Martinez S."/>
            <person name="Idnurm A."/>
            <person name="Herrera-Estrella A."/>
            <person name="Gabaldon T."/>
            <person name="Grigoriev I.V."/>
        </authorList>
    </citation>
    <scope>NUCLEOTIDE SEQUENCE [LARGE SCALE GENOMIC DNA]</scope>
    <source>
        <strain evidence="9">NRRL 1555(-)</strain>
    </source>
</reference>
<dbReference type="InterPro" id="IPR038973">
    <property type="entry name" value="MutL/Mlh/Pms-like"/>
</dbReference>
<feature type="domain" description="DNA mismatch repair protein S5" evidence="7">
    <location>
        <begin position="224"/>
        <end position="327"/>
    </location>
</feature>
<keyword evidence="3" id="KW-0227">DNA damage</keyword>
<dbReference type="SUPFAM" id="SSF55874">
    <property type="entry name" value="ATPase domain of HSP90 chaperone/DNA topoisomerase II/histidine kinase"/>
    <property type="match status" value="1"/>
</dbReference>
<keyword evidence="9" id="KW-1185">Reference proteome</keyword>
<dbReference type="VEuPathDB" id="FungiDB:PHYBLDRAFT_178613"/>
<comment type="similarity">
    <text evidence="2">Belongs to the DNA mismatch repair MutL/HexB family.</text>
</comment>
<evidence type="ECO:0000256" key="5">
    <source>
        <dbReference type="ARBA" id="ARBA00023242"/>
    </source>
</evidence>
<dbReference type="GO" id="GO:0032389">
    <property type="term" value="C:MutLalpha complex"/>
    <property type="evidence" value="ECO:0007669"/>
    <property type="project" value="TreeGrafter"/>
</dbReference>
<dbReference type="RefSeq" id="XP_018298508.1">
    <property type="nucleotide sequence ID" value="XM_018438018.1"/>
</dbReference>
<dbReference type="InterPro" id="IPR014762">
    <property type="entry name" value="DNA_mismatch_repair_CS"/>
</dbReference>
<dbReference type="GO" id="GO:0016887">
    <property type="term" value="F:ATP hydrolysis activity"/>
    <property type="evidence" value="ECO:0007669"/>
    <property type="project" value="InterPro"/>
</dbReference>
<evidence type="ECO:0000256" key="3">
    <source>
        <dbReference type="ARBA" id="ARBA00022763"/>
    </source>
</evidence>
<dbReference type="GO" id="GO:0005524">
    <property type="term" value="F:ATP binding"/>
    <property type="evidence" value="ECO:0007669"/>
    <property type="project" value="InterPro"/>
</dbReference>
<dbReference type="Pfam" id="PF01119">
    <property type="entry name" value="DNA_mis_repair"/>
    <property type="match status" value="1"/>
</dbReference>
<dbReference type="Proteomes" id="UP000077315">
    <property type="component" value="Unassembled WGS sequence"/>
</dbReference>
<evidence type="ECO:0000256" key="2">
    <source>
        <dbReference type="ARBA" id="ARBA00006082"/>
    </source>
</evidence>
<dbReference type="GeneID" id="28998924"/>
<dbReference type="InterPro" id="IPR002099">
    <property type="entry name" value="MutL/Mlh/PMS"/>
</dbReference>
<evidence type="ECO:0000256" key="6">
    <source>
        <dbReference type="SAM" id="MobiDB-lite"/>
    </source>
</evidence>
<dbReference type="FunFam" id="3.30.565.10:FF:000003">
    <property type="entry name" value="DNA mismatch repair endonuclease MutL"/>
    <property type="match status" value="1"/>
</dbReference>
<dbReference type="GO" id="GO:0006298">
    <property type="term" value="P:mismatch repair"/>
    <property type="evidence" value="ECO:0007669"/>
    <property type="project" value="InterPro"/>
</dbReference>
<dbReference type="GO" id="GO:0030983">
    <property type="term" value="F:mismatched DNA binding"/>
    <property type="evidence" value="ECO:0007669"/>
    <property type="project" value="InterPro"/>
</dbReference>
<dbReference type="Pfam" id="PF16413">
    <property type="entry name" value="Mlh1_C"/>
    <property type="match status" value="1"/>
</dbReference>
<dbReference type="InterPro" id="IPR032189">
    <property type="entry name" value="Mlh1_C"/>
</dbReference>
<dbReference type="PANTHER" id="PTHR10073:SF12">
    <property type="entry name" value="DNA MISMATCH REPAIR PROTEIN MLH1"/>
    <property type="match status" value="1"/>
</dbReference>
<dbReference type="SMART" id="SM01340">
    <property type="entry name" value="DNA_mis_repair"/>
    <property type="match status" value="1"/>
</dbReference>
<evidence type="ECO:0000256" key="4">
    <source>
        <dbReference type="ARBA" id="ARBA00023204"/>
    </source>
</evidence>
<keyword evidence="5" id="KW-0539">Nucleus</keyword>
<dbReference type="EMBL" id="KV440971">
    <property type="protein sequence ID" value="OAD80468.1"/>
    <property type="molecule type" value="Genomic_DNA"/>
</dbReference>
<dbReference type="GO" id="GO:0140664">
    <property type="term" value="F:ATP-dependent DNA damage sensor activity"/>
    <property type="evidence" value="ECO:0007669"/>
    <property type="project" value="InterPro"/>
</dbReference>
<feature type="region of interest" description="Disordered" evidence="6">
    <location>
        <begin position="405"/>
        <end position="440"/>
    </location>
</feature>
<dbReference type="STRING" id="763407.A0A167QYE2"/>
<dbReference type="InterPro" id="IPR014721">
    <property type="entry name" value="Ribsml_uS5_D2-typ_fold_subgr"/>
</dbReference>
<name>A0A167QYE2_PHYB8</name>
<dbReference type="PROSITE" id="PS00058">
    <property type="entry name" value="DNA_MISMATCH_REPAIR_1"/>
    <property type="match status" value="1"/>
</dbReference>
<keyword evidence="4" id="KW-0234">DNA repair</keyword>
<dbReference type="CDD" id="cd16926">
    <property type="entry name" value="HATPase_MutL-MLH-PMS-like"/>
    <property type="match status" value="1"/>
</dbReference>
<evidence type="ECO:0000313" key="8">
    <source>
        <dbReference type="EMBL" id="OAD80468.1"/>
    </source>
</evidence>
<dbReference type="SUPFAM" id="SSF54211">
    <property type="entry name" value="Ribosomal protein S5 domain 2-like"/>
    <property type="match status" value="1"/>
</dbReference>
<protein>
    <recommendedName>
        <fullName evidence="7">DNA mismatch repair protein S5 domain-containing protein</fullName>
    </recommendedName>
</protein>
<proteinExistence type="inferred from homology"/>
<dbReference type="NCBIfam" id="TIGR00585">
    <property type="entry name" value="mutl"/>
    <property type="match status" value="1"/>
</dbReference>